<dbReference type="GO" id="GO:0006952">
    <property type="term" value="P:defense response"/>
    <property type="evidence" value="ECO:0007669"/>
    <property type="project" value="UniProtKB-KW"/>
</dbReference>
<keyword evidence="3" id="KW-0611">Plant defense</keyword>
<dbReference type="RefSeq" id="XP_010917852.1">
    <property type="nucleotide sequence ID" value="XM_010919550.3"/>
</dbReference>
<dbReference type="InterPro" id="IPR002068">
    <property type="entry name" value="A-crystallin/Hsp20_dom"/>
</dbReference>
<keyword evidence="8" id="KW-1185">Reference proteome</keyword>
<dbReference type="Pfam" id="PF00011">
    <property type="entry name" value="HSP20"/>
    <property type="match status" value="1"/>
</dbReference>
<evidence type="ECO:0000256" key="5">
    <source>
        <dbReference type="RuleBase" id="RU003616"/>
    </source>
</evidence>
<dbReference type="Gene3D" id="2.60.40.790">
    <property type="match status" value="1"/>
</dbReference>
<protein>
    <submittedName>
        <fullName evidence="9">Inactive protein RESTRICTED TEV MOVEMENT 2</fullName>
    </submittedName>
</protein>
<sequence length="158" mass="18068">MESASASRIYTQIEPNYQWVPGEEFDTLLVDVSEFTKQQLKVQADTERNLIISGERPMEGNRWCHFLKSFQLPEDCNARMIKAKLDEGILYVVVPKTTAEDHPSQQTNGRAYKEQDVDEKKEGLTKHRQWILNILVAIIVVAGLGAYAGYKLSHKRDT</sequence>
<dbReference type="PROSITE" id="PS01031">
    <property type="entry name" value="SHSP"/>
    <property type="match status" value="1"/>
</dbReference>
<keyword evidence="6" id="KW-0472">Membrane</keyword>
<dbReference type="OrthoDB" id="1431247at2759"/>
<proteinExistence type="inferred from homology"/>
<name>A0A6I9R161_ELAGV</name>
<evidence type="ECO:0000256" key="4">
    <source>
        <dbReference type="PROSITE-ProRule" id="PRU00285"/>
    </source>
</evidence>
<dbReference type="SUPFAM" id="SSF49764">
    <property type="entry name" value="HSP20-like chaperones"/>
    <property type="match status" value="1"/>
</dbReference>
<evidence type="ECO:0000256" key="1">
    <source>
        <dbReference type="ARBA" id="ARBA00004162"/>
    </source>
</evidence>
<comment type="similarity">
    <text evidence="4 5">Belongs to the small heat shock protein (HSP20) family.</text>
</comment>
<dbReference type="PANTHER" id="PTHR43670">
    <property type="entry name" value="HEAT SHOCK PROTEIN 26"/>
    <property type="match status" value="1"/>
</dbReference>
<evidence type="ECO:0000256" key="3">
    <source>
        <dbReference type="ARBA" id="ARBA00022821"/>
    </source>
</evidence>
<evidence type="ECO:0000313" key="9">
    <source>
        <dbReference type="RefSeq" id="XP_010917852.1"/>
    </source>
</evidence>
<evidence type="ECO:0000256" key="2">
    <source>
        <dbReference type="ARBA" id="ARBA00022475"/>
    </source>
</evidence>
<evidence type="ECO:0000259" key="7">
    <source>
        <dbReference type="PROSITE" id="PS01031"/>
    </source>
</evidence>
<dbReference type="PANTHER" id="PTHR43670:SF129">
    <property type="entry name" value="HSP20_ALPHA CRYSTALLIN FAMILY PROTEIN, EXPRESSED"/>
    <property type="match status" value="1"/>
</dbReference>
<gene>
    <name evidence="9" type="primary">LOC105042374</name>
</gene>
<keyword evidence="2" id="KW-1003">Cell membrane</keyword>
<dbReference type="KEGG" id="egu:105042374"/>
<dbReference type="Proteomes" id="UP000504607">
    <property type="component" value="Chromosome 3"/>
</dbReference>
<organism evidence="8 9">
    <name type="scientific">Elaeis guineensis var. tenera</name>
    <name type="common">Oil palm</name>
    <dbReference type="NCBI Taxonomy" id="51953"/>
    <lineage>
        <taxon>Eukaryota</taxon>
        <taxon>Viridiplantae</taxon>
        <taxon>Streptophyta</taxon>
        <taxon>Embryophyta</taxon>
        <taxon>Tracheophyta</taxon>
        <taxon>Spermatophyta</taxon>
        <taxon>Magnoliopsida</taxon>
        <taxon>Liliopsida</taxon>
        <taxon>Arecaceae</taxon>
        <taxon>Arecoideae</taxon>
        <taxon>Cocoseae</taxon>
        <taxon>Elaeidinae</taxon>
        <taxon>Elaeis</taxon>
    </lineage>
</organism>
<dbReference type="InParanoid" id="A0A6I9R161"/>
<feature type="domain" description="SHSP" evidence="7">
    <location>
        <begin position="8"/>
        <end position="115"/>
    </location>
</feature>
<evidence type="ECO:0000256" key="6">
    <source>
        <dbReference type="SAM" id="Phobius"/>
    </source>
</evidence>
<evidence type="ECO:0000313" key="8">
    <source>
        <dbReference type="Proteomes" id="UP000504607"/>
    </source>
</evidence>
<reference evidence="9" key="1">
    <citation type="submission" date="2025-08" db="UniProtKB">
        <authorList>
            <consortium name="RefSeq"/>
        </authorList>
    </citation>
    <scope>IDENTIFICATION</scope>
</reference>
<accession>A0A6I9R161</accession>
<keyword evidence="6" id="KW-0812">Transmembrane</keyword>
<dbReference type="AlphaFoldDB" id="A0A6I9R161"/>
<keyword evidence="6" id="KW-1133">Transmembrane helix</keyword>
<dbReference type="GO" id="GO:0005886">
    <property type="term" value="C:plasma membrane"/>
    <property type="evidence" value="ECO:0007669"/>
    <property type="project" value="UniProtKB-SubCell"/>
</dbReference>
<feature type="transmembrane region" description="Helical" evidence="6">
    <location>
        <begin position="130"/>
        <end position="150"/>
    </location>
</feature>
<dbReference type="InterPro" id="IPR008978">
    <property type="entry name" value="HSP20-like_chaperone"/>
</dbReference>
<comment type="subcellular location">
    <subcellularLocation>
        <location evidence="1">Cell membrane</location>
        <topology evidence="1">Single-pass membrane protein</topology>
    </subcellularLocation>
</comment>
<dbReference type="GO" id="GO:0034605">
    <property type="term" value="P:cellular response to heat"/>
    <property type="evidence" value="ECO:0007669"/>
    <property type="project" value="TreeGrafter"/>
</dbReference>
<dbReference type="GeneID" id="105042374"/>